<accession>A0A9P0MZH2</accession>
<dbReference type="OrthoDB" id="6358587at2759"/>
<sequence length="196" mass="22141">MTKKLRSSLHFRTASWKTMSRNRLFVAGLFVHFLCLGCRSKEDGRYLVYTSGGGVFKFIIGFAVPVPVPMSLIFAHNFQFQYMAIDNATEWTYLMQQGILRSLSFSRHQLFAHLHALSSRIGGKSDCILKFICEISETPIDSSGLVGELLQTIFTPDMNENSTYMAAWKSGQSETGCDHYDCPYGQGLLDYVSIIY</sequence>
<dbReference type="AlphaFoldDB" id="A0A9P0MZH2"/>
<evidence type="ECO:0000313" key="3">
    <source>
        <dbReference type="Proteomes" id="UP001152798"/>
    </source>
</evidence>
<protein>
    <submittedName>
        <fullName evidence="2">Uncharacterized protein</fullName>
    </submittedName>
</protein>
<reference evidence="2" key="1">
    <citation type="submission" date="2022-01" db="EMBL/GenBank/DDBJ databases">
        <authorList>
            <person name="King R."/>
        </authorList>
    </citation>
    <scope>NUCLEOTIDE SEQUENCE</scope>
</reference>
<dbReference type="Pfam" id="PF07841">
    <property type="entry name" value="DM4_12"/>
    <property type="match status" value="1"/>
</dbReference>
<dbReference type="InterPro" id="IPR006631">
    <property type="entry name" value="DM4_12"/>
</dbReference>
<evidence type="ECO:0000256" key="1">
    <source>
        <dbReference type="SAM" id="Phobius"/>
    </source>
</evidence>
<organism evidence="2 3">
    <name type="scientific">Nezara viridula</name>
    <name type="common">Southern green stink bug</name>
    <name type="synonym">Cimex viridulus</name>
    <dbReference type="NCBI Taxonomy" id="85310"/>
    <lineage>
        <taxon>Eukaryota</taxon>
        <taxon>Metazoa</taxon>
        <taxon>Ecdysozoa</taxon>
        <taxon>Arthropoda</taxon>
        <taxon>Hexapoda</taxon>
        <taxon>Insecta</taxon>
        <taxon>Pterygota</taxon>
        <taxon>Neoptera</taxon>
        <taxon>Paraneoptera</taxon>
        <taxon>Hemiptera</taxon>
        <taxon>Heteroptera</taxon>
        <taxon>Panheteroptera</taxon>
        <taxon>Pentatomomorpha</taxon>
        <taxon>Pentatomoidea</taxon>
        <taxon>Pentatomidae</taxon>
        <taxon>Pentatominae</taxon>
        <taxon>Nezara</taxon>
    </lineage>
</organism>
<dbReference type="PANTHER" id="PTHR21398:SF11">
    <property type="entry name" value="HDC15381-RELATED"/>
    <property type="match status" value="1"/>
</dbReference>
<dbReference type="PANTHER" id="PTHR21398">
    <property type="entry name" value="AGAP007094-PA"/>
    <property type="match status" value="1"/>
</dbReference>
<keyword evidence="1" id="KW-0812">Transmembrane</keyword>
<dbReference type="Proteomes" id="UP001152798">
    <property type="component" value="Chromosome 7"/>
</dbReference>
<dbReference type="SMART" id="SM00718">
    <property type="entry name" value="DM4_12"/>
    <property type="match status" value="1"/>
</dbReference>
<evidence type="ECO:0000313" key="2">
    <source>
        <dbReference type="EMBL" id="CAH1408118.1"/>
    </source>
</evidence>
<keyword evidence="3" id="KW-1185">Reference proteome</keyword>
<proteinExistence type="predicted"/>
<feature type="transmembrane region" description="Helical" evidence="1">
    <location>
        <begin position="56"/>
        <end position="75"/>
    </location>
</feature>
<keyword evidence="1" id="KW-0472">Membrane</keyword>
<name>A0A9P0MZH2_NEZVI</name>
<gene>
    <name evidence="2" type="ORF">NEZAVI_LOCUS15707</name>
</gene>
<keyword evidence="1" id="KW-1133">Transmembrane helix</keyword>
<dbReference type="EMBL" id="OV725083">
    <property type="protein sequence ID" value="CAH1408118.1"/>
    <property type="molecule type" value="Genomic_DNA"/>
</dbReference>